<dbReference type="Gene3D" id="3.90.1720.10">
    <property type="entry name" value="endopeptidase domain like (from Nostoc punctiforme)"/>
    <property type="match status" value="1"/>
</dbReference>
<dbReference type="Pfam" id="PF00877">
    <property type="entry name" value="NLPC_P60"/>
    <property type="match status" value="1"/>
</dbReference>
<protein>
    <submittedName>
        <fullName evidence="10">NlpC/P60 family protein</fullName>
    </submittedName>
</protein>
<feature type="compositionally biased region" description="Low complexity" evidence="7">
    <location>
        <begin position="279"/>
        <end position="293"/>
    </location>
</feature>
<dbReference type="Proteomes" id="UP001332931">
    <property type="component" value="Unassembled WGS sequence"/>
</dbReference>
<evidence type="ECO:0000256" key="5">
    <source>
        <dbReference type="ARBA" id="ARBA00022807"/>
    </source>
</evidence>
<keyword evidence="5" id="KW-0788">Thiol protease</keyword>
<evidence type="ECO:0000256" key="1">
    <source>
        <dbReference type="ARBA" id="ARBA00007074"/>
    </source>
</evidence>
<dbReference type="SUPFAM" id="SSF54001">
    <property type="entry name" value="Cysteine proteinases"/>
    <property type="match status" value="1"/>
</dbReference>
<gene>
    <name evidence="10" type="ORF">VXJ25_04840</name>
</gene>
<evidence type="ECO:0000256" key="2">
    <source>
        <dbReference type="ARBA" id="ARBA00022670"/>
    </source>
</evidence>
<reference evidence="10 11" key="1">
    <citation type="submission" date="2024-01" db="EMBL/GenBank/DDBJ databases">
        <title>Description of Olsenella sp. nov., isolated from pig feces.</title>
        <authorList>
            <person name="Chang Y.-H."/>
        </authorList>
    </citation>
    <scope>NUCLEOTIDE SEQUENCE [LARGE SCALE GENOMIC DNA]</scope>
    <source>
        <strain evidence="10 11">YH-ols2223</strain>
    </source>
</reference>
<evidence type="ECO:0000256" key="8">
    <source>
        <dbReference type="SAM" id="SignalP"/>
    </source>
</evidence>
<proteinExistence type="inferred from homology"/>
<feature type="domain" description="NlpC/P60" evidence="9">
    <location>
        <begin position="294"/>
        <end position="412"/>
    </location>
</feature>
<sequence>MRFCRRLVVSISAAAIIAAGIAPTSALAEDLDSARSSLDAYGRSLSDYQTALSTSSEDLEGIKGQISQKQQEIDDTQARYDAVKARLSERMRASYMDGNTTMLDVVLSSDSFEQFVSNVYYLSKVNQNDKSTLEQTKALSDQLYAEKCDLDAREAAAEQAVADAQKMADEYSSKLAEVQSYYNALPDDVKQAIADEVQSRAAADGIQTTSQGVVTDTLLNAVSSVAQANYRQAEASGDYSKVQGDAAISTTAGAVSAGGGDASVFAGSAGQPSGGSASGSGSSSASRGSAGSSGSAGGSWLDRANSYLGTPYVYGGSSSSGTDCSGFVNLVYGGSRGRTTYDMMSSAQGDGTWHTDFDNMQPGDVIITSGGNHVGIYAGNGKMYNATKPGEDVRLSDLTYFDKVGYIPGSQY</sequence>
<keyword evidence="2" id="KW-0645">Protease</keyword>
<dbReference type="RefSeq" id="WP_330958079.1">
    <property type="nucleotide sequence ID" value="NZ_JAZGJQ010000003.1"/>
</dbReference>
<feature type="coiled-coil region" evidence="6">
    <location>
        <begin position="59"/>
        <end position="86"/>
    </location>
</feature>
<feature type="region of interest" description="Disordered" evidence="7">
    <location>
        <begin position="269"/>
        <end position="296"/>
    </location>
</feature>
<dbReference type="Gene3D" id="6.10.250.3150">
    <property type="match status" value="1"/>
</dbReference>
<comment type="caution">
    <text evidence="10">The sequence shown here is derived from an EMBL/GenBank/DDBJ whole genome shotgun (WGS) entry which is preliminary data.</text>
</comment>
<feature type="signal peptide" evidence="8">
    <location>
        <begin position="1"/>
        <end position="28"/>
    </location>
</feature>
<evidence type="ECO:0000259" key="9">
    <source>
        <dbReference type="PROSITE" id="PS51935"/>
    </source>
</evidence>
<evidence type="ECO:0000256" key="7">
    <source>
        <dbReference type="SAM" id="MobiDB-lite"/>
    </source>
</evidence>
<dbReference type="InterPro" id="IPR051794">
    <property type="entry name" value="PG_Endopeptidase_C40"/>
</dbReference>
<dbReference type="PANTHER" id="PTHR47359:SF3">
    <property type="entry name" value="NLP_P60 DOMAIN-CONTAINING PROTEIN-RELATED"/>
    <property type="match status" value="1"/>
</dbReference>
<keyword evidence="6" id="KW-0175">Coiled coil</keyword>
<dbReference type="EMBL" id="JAZGJQ010000003">
    <property type="protein sequence ID" value="MEE6147317.1"/>
    <property type="molecule type" value="Genomic_DNA"/>
</dbReference>
<evidence type="ECO:0000256" key="6">
    <source>
        <dbReference type="SAM" id="Coils"/>
    </source>
</evidence>
<accession>A0ABU7R9N7</accession>
<dbReference type="Pfam" id="PF24568">
    <property type="entry name" value="CC_PcsB"/>
    <property type="match status" value="1"/>
</dbReference>
<evidence type="ECO:0000313" key="11">
    <source>
        <dbReference type="Proteomes" id="UP001332931"/>
    </source>
</evidence>
<keyword evidence="3 8" id="KW-0732">Signal</keyword>
<dbReference type="InterPro" id="IPR038765">
    <property type="entry name" value="Papain-like_cys_pep_sf"/>
</dbReference>
<evidence type="ECO:0000313" key="10">
    <source>
        <dbReference type="EMBL" id="MEE6147317.1"/>
    </source>
</evidence>
<feature type="chain" id="PRO_5045609181" evidence="8">
    <location>
        <begin position="29"/>
        <end position="412"/>
    </location>
</feature>
<dbReference type="InterPro" id="IPR057309">
    <property type="entry name" value="PcsB_CC"/>
</dbReference>
<keyword evidence="4" id="KW-0378">Hydrolase</keyword>
<dbReference type="PANTHER" id="PTHR47359">
    <property type="entry name" value="PEPTIDOGLYCAN DL-ENDOPEPTIDASE CWLO"/>
    <property type="match status" value="1"/>
</dbReference>
<evidence type="ECO:0000256" key="4">
    <source>
        <dbReference type="ARBA" id="ARBA00022801"/>
    </source>
</evidence>
<organism evidence="10 11">
    <name type="scientific">Olsenella absiana</name>
    <dbReference type="NCBI Taxonomy" id="3115222"/>
    <lineage>
        <taxon>Bacteria</taxon>
        <taxon>Bacillati</taxon>
        <taxon>Actinomycetota</taxon>
        <taxon>Coriobacteriia</taxon>
        <taxon>Coriobacteriales</taxon>
        <taxon>Atopobiaceae</taxon>
        <taxon>Olsenella</taxon>
    </lineage>
</organism>
<comment type="similarity">
    <text evidence="1">Belongs to the peptidase C40 family.</text>
</comment>
<dbReference type="InterPro" id="IPR000064">
    <property type="entry name" value="NLP_P60_dom"/>
</dbReference>
<keyword evidence="11" id="KW-1185">Reference proteome</keyword>
<name>A0ABU7R9N7_9ACTN</name>
<evidence type="ECO:0000256" key="3">
    <source>
        <dbReference type="ARBA" id="ARBA00022729"/>
    </source>
</evidence>
<dbReference type="PROSITE" id="PS51935">
    <property type="entry name" value="NLPC_P60"/>
    <property type="match status" value="1"/>
</dbReference>